<proteinExistence type="predicted"/>
<evidence type="ECO:0000256" key="2">
    <source>
        <dbReference type="ARBA" id="ARBA00023295"/>
    </source>
</evidence>
<dbReference type="CDD" id="cd11354">
    <property type="entry name" value="AmyAc_bac_CMD_like"/>
    <property type="match status" value="1"/>
</dbReference>
<dbReference type="EMBL" id="JAEIOS010000009">
    <property type="protein sequence ID" value="MBI8988528.1"/>
    <property type="molecule type" value="Genomic_DNA"/>
</dbReference>
<keyword evidence="2" id="KW-0326">Glycosidase</keyword>
<dbReference type="PANTHER" id="PTHR10357:SF210">
    <property type="entry name" value="MALTODEXTRIN GLUCOSIDASE"/>
    <property type="match status" value="1"/>
</dbReference>
<accession>A0A934HX25</accession>
<dbReference type="Pfam" id="PF00128">
    <property type="entry name" value="Alpha-amylase"/>
    <property type="match status" value="1"/>
</dbReference>
<evidence type="ECO:0000256" key="1">
    <source>
        <dbReference type="ARBA" id="ARBA00022801"/>
    </source>
</evidence>
<dbReference type="GO" id="GO:0016853">
    <property type="term" value="F:isomerase activity"/>
    <property type="evidence" value="ECO:0007669"/>
    <property type="project" value="UniProtKB-KW"/>
</dbReference>
<dbReference type="SUPFAM" id="SSF51445">
    <property type="entry name" value="(Trans)glycosidases"/>
    <property type="match status" value="1"/>
</dbReference>
<dbReference type="RefSeq" id="WP_198737561.1">
    <property type="nucleotide sequence ID" value="NZ_JAEIOS010000009.1"/>
</dbReference>
<dbReference type="PANTHER" id="PTHR10357">
    <property type="entry name" value="ALPHA-AMYLASE FAMILY MEMBER"/>
    <property type="match status" value="1"/>
</dbReference>
<sequence>MSFVDHAIIWHVYPLGFTGAPVRPSGDGERELTHRLPALIDWLDYAVGLGFNAVQLGPVFDSTSHGYDTLDFHRIDPRLGDDGDFDELIDAATDRGVGVLLDGVFNHVSSEHPLVQRALSEGPDGEYAGMFRISFDGERATAETFEGHDGLVEFNHDDPRVADLVTEVMLHWLRRGIAGWRLDAVYAVPAEFWSSVLPRVREEFPEAFIYGEMIHGDYADYVRRSGVDSITAYELWKATWSSLNDENFFELEWSLRRHNDMLESFTPYTFVGNHDVTRIATKVGREKAAVAAAVLFTVGGVPAVYYGDEFGMEGEKYERIGGDDEVRPAFPASPDDLGETDDRLRRLHHDLIGVRRNHPWLVRARVETVELSNTAYTYDCVGEGDERLRVELSLEPSVTVRITRDGEEIYGFGR</sequence>
<dbReference type="GO" id="GO:0016798">
    <property type="term" value="F:hydrolase activity, acting on glycosyl bonds"/>
    <property type="evidence" value="ECO:0007669"/>
    <property type="project" value="UniProtKB-KW"/>
</dbReference>
<feature type="domain" description="Glycosyl hydrolase family 13 catalytic" evidence="3">
    <location>
        <begin position="11"/>
        <end position="355"/>
    </location>
</feature>
<gene>
    <name evidence="4" type="ORF">JDV75_01935</name>
</gene>
<name>A0A934HX25_9CORY</name>
<reference evidence="4" key="1">
    <citation type="submission" date="2020-12" db="EMBL/GenBank/DDBJ databases">
        <title>Genome public.</title>
        <authorList>
            <person name="Sun Q."/>
        </authorList>
    </citation>
    <scope>NUCLEOTIDE SEQUENCE</scope>
    <source>
        <strain evidence="4">CCM 8863</strain>
    </source>
</reference>
<dbReference type="Proteomes" id="UP000645966">
    <property type="component" value="Unassembled WGS sequence"/>
</dbReference>
<dbReference type="InterPro" id="IPR006047">
    <property type="entry name" value="GH13_cat_dom"/>
</dbReference>
<protein>
    <submittedName>
        <fullName evidence="4">Alpha-amylase family protein</fullName>
    </submittedName>
</protein>
<organism evidence="4 5">
    <name type="scientific">Corynebacterium meridianum</name>
    <dbReference type="NCBI Taxonomy" id="2765363"/>
    <lineage>
        <taxon>Bacteria</taxon>
        <taxon>Bacillati</taxon>
        <taxon>Actinomycetota</taxon>
        <taxon>Actinomycetes</taxon>
        <taxon>Mycobacteriales</taxon>
        <taxon>Corynebacteriaceae</taxon>
        <taxon>Corynebacterium</taxon>
    </lineage>
</organism>
<evidence type="ECO:0000313" key="5">
    <source>
        <dbReference type="Proteomes" id="UP000645966"/>
    </source>
</evidence>
<dbReference type="Gene3D" id="3.20.20.80">
    <property type="entry name" value="Glycosidases"/>
    <property type="match status" value="1"/>
</dbReference>
<dbReference type="InterPro" id="IPR017853">
    <property type="entry name" value="GH"/>
</dbReference>
<keyword evidence="5" id="KW-1185">Reference proteome</keyword>
<keyword evidence="1" id="KW-0378">Hydrolase</keyword>
<evidence type="ECO:0000259" key="3">
    <source>
        <dbReference type="SMART" id="SM00642"/>
    </source>
</evidence>
<dbReference type="AlphaFoldDB" id="A0A934HX25"/>
<evidence type="ECO:0000313" key="4">
    <source>
        <dbReference type="EMBL" id="MBI8988528.1"/>
    </source>
</evidence>
<comment type="caution">
    <text evidence="4">The sequence shown here is derived from an EMBL/GenBank/DDBJ whole genome shotgun (WGS) entry which is preliminary data.</text>
</comment>
<dbReference type="SMART" id="SM00642">
    <property type="entry name" value="Aamy"/>
    <property type="match status" value="1"/>
</dbReference>
<dbReference type="GO" id="GO:0005975">
    <property type="term" value="P:carbohydrate metabolic process"/>
    <property type="evidence" value="ECO:0007669"/>
    <property type="project" value="InterPro"/>
</dbReference>